<gene>
    <name evidence="5" type="ORF">GALL_450960</name>
</gene>
<keyword evidence="2" id="KW-0479">Metal-binding</keyword>
<protein>
    <submittedName>
        <fullName evidence="5">Bacteriohemerythrin</fullName>
    </submittedName>
</protein>
<dbReference type="SUPFAM" id="SSF47188">
    <property type="entry name" value="Hemerythrin-like"/>
    <property type="match status" value="1"/>
</dbReference>
<dbReference type="PANTHER" id="PTHR37164">
    <property type="entry name" value="BACTERIOHEMERYTHRIN"/>
    <property type="match status" value="1"/>
</dbReference>
<dbReference type="InterPro" id="IPR012827">
    <property type="entry name" value="Hemerythrin_metal-bd"/>
</dbReference>
<dbReference type="InterPro" id="IPR012312">
    <property type="entry name" value="Hemerythrin-like"/>
</dbReference>
<comment type="similarity">
    <text evidence="1">Belongs to the hemerythrin family.</text>
</comment>
<sequence>MSIKWLATYKIGQADIDRQHEHLFELTNALMAADSLPDLRKLIMELYKYTREHFEFEETLMRKLGFVDLASHAEAHNQLLSRLNKVSQQVGQGQLSKSAIEELMTDWILKHVLNEDARLAAVIAAQAG</sequence>
<dbReference type="InterPro" id="IPR016131">
    <property type="entry name" value="Haemerythrin_Fe_BS"/>
</dbReference>
<keyword evidence="3" id="KW-0408">Iron</keyword>
<organism evidence="5">
    <name type="scientific">mine drainage metagenome</name>
    <dbReference type="NCBI Taxonomy" id="410659"/>
    <lineage>
        <taxon>unclassified sequences</taxon>
        <taxon>metagenomes</taxon>
        <taxon>ecological metagenomes</taxon>
    </lineage>
</organism>
<accession>A0A1J5PNW5</accession>
<evidence type="ECO:0000256" key="2">
    <source>
        <dbReference type="ARBA" id="ARBA00022723"/>
    </source>
</evidence>
<dbReference type="NCBIfam" id="TIGR02481">
    <property type="entry name" value="hemeryth_dom"/>
    <property type="match status" value="1"/>
</dbReference>
<name>A0A1J5PNW5_9ZZZZ</name>
<dbReference type="EMBL" id="MLJW01002934">
    <property type="protein sequence ID" value="OIQ73270.1"/>
    <property type="molecule type" value="Genomic_DNA"/>
</dbReference>
<dbReference type="PROSITE" id="PS00550">
    <property type="entry name" value="HEMERYTHRINS"/>
    <property type="match status" value="1"/>
</dbReference>
<evidence type="ECO:0000256" key="1">
    <source>
        <dbReference type="ARBA" id="ARBA00010587"/>
    </source>
</evidence>
<evidence type="ECO:0000313" key="5">
    <source>
        <dbReference type="EMBL" id="OIQ73270.1"/>
    </source>
</evidence>
<dbReference type="NCBIfam" id="NF033749">
    <property type="entry name" value="bact_hemeryth"/>
    <property type="match status" value="1"/>
</dbReference>
<dbReference type="Pfam" id="PF01814">
    <property type="entry name" value="Hemerythrin"/>
    <property type="match status" value="1"/>
</dbReference>
<dbReference type="Gene3D" id="1.20.120.50">
    <property type="entry name" value="Hemerythrin-like"/>
    <property type="match status" value="1"/>
</dbReference>
<dbReference type="InterPro" id="IPR035938">
    <property type="entry name" value="Hemerythrin-like_sf"/>
</dbReference>
<dbReference type="AlphaFoldDB" id="A0A1J5PNW5"/>
<dbReference type="GO" id="GO:0046872">
    <property type="term" value="F:metal ion binding"/>
    <property type="evidence" value="ECO:0007669"/>
    <property type="project" value="UniProtKB-KW"/>
</dbReference>
<feature type="domain" description="Hemerythrin-like" evidence="4">
    <location>
        <begin position="14"/>
        <end position="121"/>
    </location>
</feature>
<dbReference type="InterPro" id="IPR050669">
    <property type="entry name" value="Hemerythrin"/>
</dbReference>
<dbReference type="PANTHER" id="PTHR37164:SF1">
    <property type="entry name" value="BACTERIOHEMERYTHRIN"/>
    <property type="match status" value="1"/>
</dbReference>
<comment type="caution">
    <text evidence="5">The sequence shown here is derived from an EMBL/GenBank/DDBJ whole genome shotgun (WGS) entry which is preliminary data.</text>
</comment>
<dbReference type="CDD" id="cd12107">
    <property type="entry name" value="Hemerythrin"/>
    <property type="match status" value="1"/>
</dbReference>
<evidence type="ECO:0000259" key="4">
    <source>
        <dbReference type="Pfam" id="PF01814"/>
    </source>
</evidence>
<reference evidence="5" key="1">
    <citation type="submission" date="2016-10" db="EMBL/GenBank/DDBJ databases">
        <title>Sequence of Gallionella enrichment culture.</title>
        <authorList>
            <person name="Poehlein A."/>
            <person name="Muehling M."/>
            <person name="Daniel R."/>
        </authorList>
    </citation>
    <scope>NUCLEOTIDE SEQUENCE</scope>
</reference>
<proteinExistence type="inferred from homology"/>
<evidence type="ECO:0000256" key="3">
    <source>
        <dbReference type="ARBA" id="ARBA00023004"/>
    </source>
</evidence>